<gene>
    <name evidence="1" type="ORF">A2949_02115</name>
</gene>
<sequence>MTAQVKKLLQFVTTTSVAAIESFTAADNFKVDTKKAATRIYYLGDSFKKHFGRKEEGASEATKIKVHKLLEGSLDAPIITELADKCEITLGQFFALLSKQGKGESGPLLTNGWANIAYIRDDEGNLWAVYAHWSAGRSGWNVEASSVEYPSGWDDGYQVMSR</sequence>
<organism evidence="1 2">
    <name type="scientific">Candidatus Adlerbacteria bacterium RIFCSPLOWO2_01_FULL_54_21b</name>
    <dbReference type="NCBI Taxonomy" id="1797245"/>
    <lineage>
        <taxon>Bacteria</taxon>
        <taxon>Candidatus Adleribacteriota</taxon>
    </lineage>
</organism>
<proteinExistence type="predicted"/>
<evidence type="ECO:0000313" key="2">
    <source>
        <dbReference type="Proteomes" id="UP000178585"/>
    </source>
</evidence>
<accession>A0A1F4Y154</accession>
<comment type="caution">
    <text evidence="1">The sequence shown here is derived from an EMBL/GenBank/DDBJ whole genome shotgun (WGS) entry which is preliminary data.</text>
</comment>
<dbReference type="Proteomes" id="UP000178585">
    <property type="component" value="Unassembled WGS sequence"/>
</dbReference>
<dbReference type="EMBL" id="MEWZ01000002">
    <property type="protein sequence ID" value="OGC87672.1"/>
    <property type="molecule type" value="Genomic_DNA"/>
</dbReference>
<dbReference type="AlphaFoldDB" id="A0A1F4Y154"/>
<evidence type="ECO:0000313" key="1">
    <source>
        <dbReference type="EMBL" id="OGC87672.1"/>
    </source>
</evidence>
<name>A0A1F4Y154_9BACT</name>
<reference evidence="1 2" key="1">
    <citation type="journal article" date="2016" name="Nat. Commun.">
        <title>Thousands of microbial genomes shed light on interconnected biogeochemical processes in an aquifer system.</title>
        <authorList>
            <person name="Anantharaman K."/>
            <person name="Brown C.T."/>
            <person name="Hug L.A."/>
            <person name="Sharon I."/>
            <person name="Castelle C.J."/>
            <person name="Probst A.J."/>
            <person name="Thomas B.C."/>
            <person name="Singh A."/>
            <person name="Wilkins M.J."/>
            <person name="Karaoz U."/>
            <person name="Brodie E.L."/>
            <person name="Williams K.H."/>
            <person name="Hubbard S.S."/>
            <person name="Banfield J.F."/>
        </authorList>
    </citation>
    <scope>NUCLEOTIDE SEQUENCE [LARGE SCALE GENOMIC DNA]</scope>
</reference>
<dbReference type="STRING" id="1797245.A2949_02115"/>
<protein>
    <submittedName>
        <fullName evidence="1">Uncharacterized protein</fullName>
    </submittedName>
</protein>